<dbReference type="OrthoDB" id="47901at2759"/>
<accession>B7G9W0</accession>
<name>B7G9W0_PHATC</name>
<dbReference type="Proteomes" id="UP000000759">
    <property type="component" value="Chromosome 21"/>
</dbReference>
<dbReference type="HOGENOM" id="CLU_641696_0_0_1"/>
<dbReference type="InParanoid" id="B7G9W0"/>
<gene>
    <name evidence="1" type="ORF">PHATRDRAFT_39883</name>
</gene>
<dbReference type="PaxDb" id="2850-Phatr39883"/>
<organism evidence="1 2">
    <name type="scientific">Phaeodactylum tricornutum (strain CCAP 1055/1)</name>
    <dbReference type="NCBI Taxonomy" id="556484"/>
    <lineage>
        <taxon>Eukaryota</taxon>
        <taxon>Sar</taxon>
        <taxon>Stramenopiles</taxon>
        <taxon>Ochrophyta</taxon>
        <taxon>Bacillariophyta</taxon>
        <taxon>Bacillariophyceae</taxon>
        <taxon>Bacillariophycidae</taxon>
        <taxon>Naviculales</taxon>
        <taxon>Phaeodactylaceae</taxon>
        <taxon>Phaeodactylum</taxon>
    </lineage>
</organism>
<evidence type="ECO:0000313" key="1">
    <source>
        <dbReference type="EMBL" id="EEC44513.1"/>
    </source>
</evidence>
<dbReference type="KEGG" id="pti:PHATRDRAFT_39883"/>
<sequence length="281" mass="31797">MEADVPLPPSVYVVACGYRQTFIPKSGLTFPAWLVACGASPPVSTPDSGCATVSAVRVNVASTSLRWRTKRDFGRLGRVAARTATIVWPKAAWRKLSDQSPWQRPNDDTMSLSFDPVKMWNPSSGDHDVVDNQWHPCMKKSLLQIDQFLQRVAWACRHSHTAHPDLMRAWNEFCRDQDSDQVLLDGCDANLWPPSPVSLNRVSTAQQGNAWGQYFCTPANARQLTQCFWKRLLSLRRSDSNLLVVEPSCGHGQIRCPSCPYWDWILTRLRWTTVELKQTPD</sequence>
<dbReference type="AlphaFoldDB" id="B7G9W0"/>
<reference evidence="1 2" key="1">
    <citation type="journal article" date="2008" name="Nature">
        <title>The Phaeodactylum genome reveals the evolutionary history of diatom genomes.</title>
        <authorList>
            <person name="Bowler C."/>
            <person name="Allen A.E."/>
            <person name="Badger J.H."/>
            <person name="Grimwood J."/>
            <person name="Jabbari K."/>
            <person name="Kuo A."/>
            <person name="Maheswari U."/>
            <person name="Martens C."/>
            <person name="Maumus F."/>
            <person name="Otillar R.P."/>
            <person name="Rayko E."/>
            <person name="Salamov A."/>
            <person name="Vandepoele K."/>
            <person name="Beszteri B."/>
            <person name="Gruber A."/>
            <person name="Heijde M."/>
            <person name="Katinka M."/>
            <person name="Mock T."/>
            <person name="Valentin K."/>
            <person name="Verret F."/>
            <person name="Berges J.A."/>
            <person name="Brownlee C."/>
            <person name="Cadoret J.P."/>
            <person name="Chiovitti A."/>
            <person name="Choi C.J."/>
            <person name="Coesel S."/>
            <person name="De Martino A."/>
            <person name="Detter J.C."/>
            <person name="Durkin C."/>
            <person name="Falciatore A."/>
            <person name="Fournet J."/>
            <person name="Haruta M."/>
            <person name="Huysman M.J."/>
            <person name="Jenkins B.D."/>
            <person name="Jiroutova K."/>
            <person name="Jorgensen R.E."/>
            <person name="Joubert Y."/>
            <person name="Kaplan A."/>
            <person name="Kroger N."/>
            <person name="Kroth P.G."/>
            <person name="La Roche J."/>
            <person name="Lindquist E."/>
            <person name="Lommer M."/>
            <person name="Martin-Jezequel V."/>
            <person name="Lopez P.J."/>
            <person name="Lucas S."/>
            <person name="Mangogna M."/>
            <person name="McGinnis K."/>
            <person name="Medlin L.K."/>
            <person name="Montsant A."/>
            <person name="Oudot-Le Secq M.P."/>
            <person name="Napoli C."/>
            <person name="Obornik M."/>
            <person name="Parker M.S."/>
            <person name="Petit J.L."/>
            <person name="Porcel B.M."/>
            <person name="Poulsen N."/>
            <person name="Robison M."/>
            <person name="Rychlewski L."/>
            <person name="Rynearson T.A."/>
            <person name="Schmutz J."/>
            <person name="Shapiro H."/>
            <person name="Siaut M."/>
            <person name="Stanley M."/>
            <person name="Sussman M.R."/>
            <person name="Taylor A.R."/>
            <person name="Vardi A."/>
            <person name="von Dassow P."/>
            <person name="Vyverman W."/>
            <person name="Willis A."/>
            <person name="Wyrwicz L.S."/>
            <person name="Rokhsar D.S."/>
            <person name="Weissenbach J."/>
            <person name="Armbrust E.V."/>
            <person name="Green B.R."/>
            <person name="Van de Peer Y."/>
            <person name="Grigoriev I.V."/>
        </authorList>
    </citation>
    <scope>NUCLEOTIDE SEQUENCE [LARGE SCALE GENOMIC DNA]</scope>
    <source>
        <strain evidence="1 2">CCAP 1055/1</strain>
    </source>
</reference>
<protein>
    <submittedName>
        <fullName evidence="1">Uncharacterized protein</fullName>
    </submittedName>
</protein>
<dbReference type="EMBL" id="CM000623">
    <property type="protein sequence ID" value="EEC44513.1"/>
    <property type="molecule type" value="Genomic_DNA"/>
</dbReference>
<dbReference type="GeneID" id="7195689"/>
<reference evidence="2" key="2">
    <citation type="submission" date="2008-08" db="EMBL/GenBank/DDBJ databases">
        <authorList>
            <consortium name="Diatom Consortium"/>
            <person name="Grigoriev I."/>
            <person name="Grimwood J."/>
            <person name="Kuo A."/>
            <person name="Otillar R.P."/>
            <person name="Salamov A."/>
            <person name="Detter J.C."/>
            <person name="Lindquist E."/>
            <person name="Shapiro H."/>
            <person name="Lucas S."/>
            <person name="Glavina del Rio T."/>
            <person name="Pitluck S."/>
            <person name="Rokhsar D."/>
            <person name="Bowler C."/>
        </authorList>
    </citation>
    <scope>GENOME REANNOTATION</scope>
    <source>
        <strain evidence="2">CCAP 1055/1</strain>
    </source>
</reference>
<keyword evidence="2" id="KW-1185">Reference proteome</keyword>
<proteinExistence type="predicted"/>
<dbReference type="RefSeq" id="XP_002183844.1">
    <property type="nucleotide sequence ID" value="XM_002183808.1"/>
</dbReference>
<evidence type="ECO:0000313" key="2">
    <source>
        <dbReference type="Proteomes" id="UP000000759"/>
    </source>
</evidence>